<keyword evidence="2" id="KW-1185">Reference proteome</keyword>
<dbReference type="InterPro" id="IPR036390">
    <property type="entry name" value="WH_DNA-bd_sf"/>
</dbReference>
<sequence length="86" mass="9485">MTQKSETTSSPVHRTQTKQQIMIDLLSRKGGASLAELAEATQWQTHTVRGALSGVLKKRLGLKLVSEKVEGRGRVYMLPERNAHAS</sequence>
<evidence type="ECO:0000313" key="1">
    <source>
        <dbReference type="EMBL" id="TKZ20797.1"/>
    </source>
</evidence>
<dbReference type="OrthoDB" id="7206991at2"/>
<evidence type="ECO:0000313" key="2">
    <source>
        <dbReference type="Proteomes" id="UP000306575"/>
    </source>
</evidence>
<accession>A0A4U7N5C6</accession>
<name>A0A4U7N5C6_9RHOB</name>
<proteinExistence type="predicted"/>
<gene>
    <name evidence="1" type="ORF">FAP39_09780</name>
</gene>
<dbReference type="InterPro" id="IPR036388">
    <property type="entry name" value="WH-like_DNA-bd_sf"/>
</dbReference>
<dbReference type="InterPro" id="IPR021880">
    <property type="entry name" value="DUF3489"/>
</dbReference>
<dbReference type="RefSeq" id="WP_138016203.1">
    <property type="nucleotide sequence ID" value="NZ_SULI01000009.1"/>
</dbReference>
<comment type="caution">
    <text evidence="1">The sequence shown here is derived from an EMBL/GenBank/DDBJ whole genome shotgun (WGS) entry which is preliminary data.</text>
</comment>
<organism evidence="1 2">
    <name type="scientific">Shimia litoralis</name>
    <dbReference type="NCBI Taxonomy" id="420403"/>
    <lineage>
        <taxon>Bacteria</taxon>
        <taxon>Pseudomonadati</taxon>
        <taxon>Pseudomonadota</taxon>
        <taxon>Alphaproteobacteria</taxon>
        <taxon>Rhodobacterales</taxon>
        <taxon>Roseobacteraceae</taxon>
    </lineage>
</organism>
<dbReference type="Gene3D" id="1.10.10.10">
    <property type="entry name" value="Winged helix-like DNA-binding domain superfamily/Winged helix DNA-binding domain"/>
    <property type="match status" value="1"/>
</dbReference>
<protein>
    <submittedName>
        <fullName evidence="1">DUF3489 domain-containing protein</fullName>
    </submittedName>
</protein>
<reference evidence="1 2" key="1">
    <citation type="submission" date="2019-04" db="EMBL/GenBank/DDBJ databases">
        <title>Genome sequence of Pelagicola litoralis CL-ES2.</title>
        <authorList>
            <person name="Cao J."/>
        </authorList>
    </citation>
    <scope>NUCLEOTIDE SEQUENCE [LARGE SCALE GENOMIC DNA]</scope>
    <source>
        <strain evidence="1 2">CL-ES2</strain>
    </source>
</reference>
<dbReference type="SUPFAM" id="SSF46785">
    <property type="entry name" value="Winged helix' DNA-binding domain"/>
    <property type="match status" value="1"/>
</dbReference>
<dbReference type="Pfam" id="PF11994">
    <property type="entry name" value="DUF3489"/>
    <property type="match status" value="1"/>
</dbReference>
<dbReference type="AlphaFoldDB" id="A0A4U7N5C6"/>
<dbReference type="Proteomes" id="UP000306575">
    <property type="component" value="Unassembled WGS sequence"/>
</dbReference>
<dbReference type="EMBL" id="SULI01000009">
    <property type="protein sequence ID" value="TKZ20797.1"/>
    <property type="molecule type" value="Genomic_DNA"/>
</dbReference>